<proteinExistence type="predicted"/>
<keyword evidence="2" id="KW-1185">Reference proteome</keyword>
<accession>A0AAV9EV02</accession>
<comment type="caution">
    <text evidence="1">The sequence shown here is derived from an EMBL/GenBank/DDBJ whole genome shotgun (WGS) entry which is preliminary data.</text>
</comment>
<organism evidence="1 2">
    <name type="scientific">Acorus calamus</name>
    <name type="common">Sweet flag</name>
    <dbReference type="NCBI Taxonomy" id="4465"/>
    <lineage>
        <taxon>Eukaryota</taxon>
        <taxon>Viridiplantae</taxon>
        <taxon>Streptophyta</taxon>
        <taxon>Embryophyta</taxon>
        <taxon>Tracheophyta</taxon>
        <taxon>Spermatophyta</taxon>
        <taxon>Magnoliopsida</taxon>
        <taxon>Liliopsida</taxon>
        <taxon>Acoraceae</taxon>
        <taxon>Acorus</taxon>
    </lineage>
</organism>
<reference evidence="1" key="2">
    <citation type="submission" date="2023-06" db="EMBL/GenBank/DDBJ databases">
        <authorList>
            <person name="Ma L."/>
            <person name="Liu K.-W."/>
            <person name="Li Z."/>
            <person name="Hsiao Y.-Y."/>
            <person name="Qi Y."/>
            <person name="Fu T."/>
            <person name="Tang G."/>
            <person name="Zhang D."/>
            <person name="Sun W.-H."/>
            <person name="Liu D.-K."/>
            <person name="Li Y."/>
            <person name="Chen G.-Z."/>
            <person name="Liu X.-D."/>
            <person name="Liao X.-Y."/>
            <person name="Jiang Y.-T."/>
            <person name="Yu X."/>
            <person name="Hao Y."/>
            <person name="Huang J."/>
            <person name="Zhao X.-W."/>
            <person name="Ke S."/>
            <person name="Chen Y.-Y."/>
            <person name="Wu W.-L."/>
            <person name="Hsu J.-L."/>
            <person name="Lin Y.-F."/>
            <person name="Huang M.-D."/>
            <person name="Li C.-Y."/>
            <person name="Huang L."/>
            <person name="Wang Z.-W."/>
            <person name="Zhao X."/>
            <person name="Zhong W.-Y."/>
            <person name="Peng D.-H."/>
            <person name="Ahmad S."/>
            <person name="Lan S."/>
            <person name="Zhang J.-S."/>
            <person name="Tsai W.-C."/>
            <person name="Van De Peer Y."/>
            <person name="Liu Z.-J."/>
        </authorList>
    </citation>
    <scope>NUCLEOTIDE SEQUENCE</scope>
    <source>
        <strain evidence="1">CP</strain>
        <tissue evidence="1">Leaves</tissue>
    </source>
</reference>
<dbReference type="EMBL" id="JAUJYO010000005">
    <property type="protein sequence ID" value="KAK1316996.1"/>
    <property type="molecule type" value="Genomic_DNA"/>
</dbReference>
<reference evidence="1" key="1">
    <citation type="journal article" date="2023" name="Nat. Commun.">
        <title>Diploid and tetraploid genomes of Acorus and the evolution of monocots.</title>
        <authorList>
            <person name="Ma L."/>
            <person name="Liu K.W."/>
            <person name="Li Z."/>
            <person name="Hsiao Y.Y."/>
            <person name="Qi Y."/>
            <person name="Fu T."/>
            <person name="Tang G.D."/>
            <person name="Zhang D."/>
            <person name="Sun W.H."/>
            <person name="Liu D.K."/>
            <person name="Li Y."/>
            <person name="Chen G.Z."/>
            <person name="Liu X.D."/>
            <person name="Liao X.Y."/>
            <person name="Jiang Y.T."/>
            <person name="Yu X."/>
            <person name="Hao Y."/>
            <person name="Huang J."/>
            <person name="Zhao X.W."/>
            <person name="Ke S."/>
            <person name="Chen Y.Y."/>
            <person name="Wu W.L."/>
            <person name="Hsu J.L."/>
            <person name="Lin Y.F."/>
            <person name="Huang M.D."/>
            <person name="Li C.Y."/>
            <person name="Huang L."/>
            <person name="Wang Z.W."/>
            <person name="Zhao X."/>
            <person name="Zhong W.Y."/>
            <person name="Peng D.H."/>
            <person name="Ahmad S."/>
            <person name="Lan S."/>
            <person name="Zhang J.S."/>
            <person name="Tsai W.C."/>
            <person name="Van de Peer Y."/>
            <person name="Liu Z.J."/>
        </authorList>
    </citation>
    <scope>NUCLEOTIDE SEQUENCE</scope>
    <source>
        <strain evidence="1">CP</strain>
    </source>
</reference>
<evidence type="ECO:0000313" key="2">
    <source>
        <dbReference type="Proteomes" id="UP001180020"/>
    </source>
</evidence>
<sequence length="99" mass="10700">MNIEFRDGGEEGIVEEAERVGRKIIIRKTMVDWTHAHRLWAKWASIYYAGGVDGDASGAGLPPLKAALLIHYDPSAPSRLMSVIATGYESKACGVGIIS</sequence>
<protein>
    <submittedName>
        <fullName evidence="1">Uncharacterized protein</fullName>
    </submittedName>
</protein>
<evidence type="ECO:0000313" key="1">
    <source>
        <dbReference type="EMBL" id="KAK1316996.1"/>
    </source>
</evidence>
<dbReference type="Proteomes" id="UP001180020">
    <property type="component" value="Unassembled WGS sequence"/>
</dbReference>
<dbReference type="AlphaFoldDB" id="A0AAV9EV02"/>
<gene>
    <name evidence="1" type="ORF">QJS10_CPA05g01632</name>
</gene>
<name>A0AAV9EV02_ACOCL</name>